<feature type="compositionally biased region" description="Low complexity" evidence="1">
    <location>
        <begin position="25"/>
        <end position="38"/>
    </location>
</feature>
<dbReference type="AlphaFoldDB" id="A0AAD2PUC4"/>
<gene>
    <name evidence="2" type="ORF">CYCCA115_LOCUS12121</name>
</gene>
<feature type="compositionally biased region" description="Basic and acidic residues" evidence="1">
    <location>
        <begin position="241"/>
        <end position="259"/>
    </location>
</feature>
<keyword evidence="3" id="KW-1185">Reference proteome</keyword>
<feature type="compositionally biased region" description="Basic and acidic residues" evidence="1">
    <location>
        <begin position="39"/>
        <end position="58"/>
    </location>
</feature>
<protein>
    <submittedName>
        <fullName evidence="2">Uncharacterized protein</fullName>
    </submittedName>
</protein>
<dbReference type="Proteomes" id="UP001295423">
    <property type="component" value="Unassembled WGS sequence"/>
</dbReference>
<feature type="compositionally biased region" description="Basic residues" evidence="1">
    <location>
        <begin position="9"/>
        <end position="24"/>
    </location>
</feature>
<evidence type="ECO:0000313" key="3">
    <source>
        <dbReference type="Proteomes" id="UP001295423"/>
    </source>
</evidence>
<proteinExistence type="predicted"/>
<feature type="region of interest" description="Disordered" evidence="1">
    <location>
        <begin position="1"/>
        <end position="73"/>
    </location>
</feature>
<organism evidence="2 3">
    <name type="scientific">Cylindrotheca closterium</name>
    <dbReference type="NCBI Taxonomy" id="2856"/>
    <lineage>
        <taxon>Eukaryota</taxon>
        <taxon>Sar</taxon>
        <taxon>Stramenopiles</taxon>
        <taxon>Ochrophyta</taxon>
        <taxon>Bacillariophyta</taxon>
        <taxon>Bacillariophyceae</taxon>
        <taxon>Bacillariophycidae</taxon>
        <taxon>Bacillariales</taxon>
        <taxon>Bacillariaceae</taxon>
        <taxon>Cylindrotheca</taxon>
    </lineage>
</organism>
<sequence>MPLMTNPNRRQRSRMPRLRRRSLPRLRMGNQHPQPQQPQHHDCEDHEETVAKDLHLDNPAKSPTKNRVKRRSYSLPRRLIRAKQQDAEDVDIRQESNETINTWLESSSDSVEVMIAREPKVSFGDNLVEKTFESLYDSQEEFEYDPTQLWYQEPDYTRFKKDRILTSFDYQASVQGKTNFNYEDHSIRGLETMIHPRYSKRVNLEKMDLWKALQKEEAHQKQTDKFPNLERFKVVSHRHTKDAQNRAHSLGAEDAKDVQQGKGGNGTSGKSWISRKLAFGAPVERGVQRHRSMDSEL</sequence>
<name>A0AAD2PUC4_9STRA</name>
<reference evidence="2" key="1">
    <citation type="submission" date="2023-08" db="EMBL/GenBank/DDBJ databases">
        <authorList>
            <person name="Audoor S."/>
            <person name="Bilcke G."/>
        </authorList>
    </citation>
    <scope>NUCLEOTIDE SEQUENCE</scope>
</reference>
<comment type="caution">
    <text evidence="2">The sequence shown here is derived from an EMBL/GenBank/DDBJ whole genome shotgun (WGS) entry which is preliminary data.</text>
</comment>
<feature type="region of interest" description="Disordered" evidence="1">
    <location>
        <begin position="238"/>
        <end position="275"/>
    </location>
</feature>
<accession>A0AAD2PUC4</accession>
<evidence type="ECO:0000313" key="2">
    <source>
        <dbReference type="EMBL" id="CAJ1949488.1"/>
    </source>
</evidence>
<evidence type="ECO:0000256" key="1">
    <source>
        <dbReference type="SAM" id="MobiDB-lite"/>
    </source>
</evidence>
<dbReference type="EMBL" id="CAKOGP040001758">
    <property type="protein sequence ID" value="CAJ1949488.1"/>
    <property type="molecule type" value="Genomic_DNA"/>
</dbReference>